<keyword evidence="2 8" id="KW-0813">Transport</keyword>
<dbReference type="GO" id="GO:0016192">
    <property type="term" value="P:vesicle-mediated transport"/>
    <property type="evidence" value="ECO:0007669"/>
    <property type="project" value="InterPro"/>
</dbReference>
<dbReference type="GO" id="GO:0016020">
    <property type="term" value="C:membrane"/>
    <property type="evidence" value="ECO:0007669"/>
    <property type="project" value="UniProtKB-SubCell"/>
</dbReference>
<dbReference type="EMBL" id="CAKLBY020000227">
    <property type="protein sequence ID" value="CAK7937621.1"/>
    <property type="molecule type" value="Genomic_DNA"/>
</dbReference>
<dbReference type="PANTHER" id="PTHR23137">
    <property type="entry name" value="VESICLE TRANSPORT PROTEIN-RELATED"/>
    <property type="match status" value="1"/>
</dbReference>
<keyword evidence="6 8" id="KW-0472">Membrane</keyword>
<feature type="transmembrane region" description="Helical" evidence="8">
    <location>
        <begin position="119"/>
        <end position="142"/>
    </location>
</feature>
<evidence type="ECO:0000313" key="10">
    <source>
        <dbReference type="EMBL" id="CAK7937621.1"/>
    </source>
</evidence>
<dbReference type="InterPro" id="IPR011691">
    <property type="entry name" value="Vesicle_transpt_SFT2"/>
</dbReference>
<dbReference type="GO" id="GO:0012505">
    <property type="term" value="C:endomembrane system"/>
    <property type="evidence" value="ECO:0007669"/>
    <property type="project" value="UniProtKB-ARBA"/>
</dbReference>
<proteinExistence type="inferred from homology"/>
<gene>
    <name evidence="10" type="ORF">PM001_LOCUS22771</name>
</gene>
<evidence type="ECO:0000256" key="2">
    <source>
        <dbReference type="ARBA" id="ARBA00022448"/>
    </source>
</evidence>
<dbReference type="InterPro" id="IPR007305">
    <property type="entry name" value="Vesicle_transpt_Got1/SFT2"/>
</dbReference>
<dbReference type="AlphaFoldDB" id="A0AAV1UST4"/>
<comment type="similarity">
    <text evidence="7 8">Belongs to the SFT2 family.</text>
</comment>
<sequence>MSAWEQWGGKKPATSKLQGAQDALHSLMRSSAVSTAPTAGSESTGSVNSVFQKAWDSAREFTKDAVTAPKDATDTLESGQRDGAVDDASVAKSWFGRKSASNRSGLAVPSMSWNARFKYFVGMTLLGMLFFGMASIFLPLIMIRPSKFALSFTLGSMCCMSAVAMLKGPAAYAVELVQPNRLLLTSAYFVTLGCTLYSCLILGDYVFVVLSSVLQLMTLGSFALSAFPSGPSSLRAFTTLFWKSARSMVQAITRVLMR</sequence>
<name>A0AAV1UST4_9STRA</name>
<evidence type="ECO:0000256" key="9">
    <source>
        <dbReference type="SAM" id="MobiDB-lite"/>
    </source>
</evidence>
<feature type="transmembrane region" description="Helical" evidence="8">
    <location>
        <begin position="209"/>
        <end position="227"/>
    </location>
</feature>
<feature type="transmembrane region" description="Helical" evidence="8">
    <location>
        <begin position="182"/>
        <end position="203"/>
    </location>
</feature>
<keyword evidence="4 8" id="KW-0653">Protein transport</keyword>
<evidence type="ECO:0000256" key="6">
    <source>
        <dbReference type="ARBA" id="ARBA00023136"/>
    </source>
</evidence>
<dbReference type="Pfam" id="PF04178">
    <property type="entry name" value="Got1"/>
    <property type="match status" value="1"/>
</dbReference>
<protein>
    <recommendedName>
        <fullName evidence="8">Vesicle transport protein</fullName>
    </recommendedName>
</protein>
<comment type="caution">
    <text evidence="10">The sequence shown here is derived from an EMBL/GenBank/DDBJ whole genome shotgun (WGS) entry which is preliminary data.</text>
</comment>
<evidence type="ECO:0000256" key="7">
    <source>
        <dbReference type="ARBA" id="ARBA00025800"/>
    </source>
</evidence>
<feature type="transmembrane region" description="Helical" evidence="8">
    <location>
        <begin position="148"/>
        <end position="170"/>
    </location>
</feature>
<feature type="region of interest" description="Disordered" evidence="9">
    <location>
        <begin position="1"/>
        <end position="22"/>
    </location>
</feature>
<evidence type="ECO:0000256" key="1">
    <source>
        <dbReference type="ARBA" id="ARBA00004141"/>
    </source>
</evidence>
<accession>A0AAV1UST4</accession>
<evidence type="ECO:0000256" key="5">
    <source>
        <dbReference type="ARBA" id="ARBA00022989"/>
    </source>
</evidence>
<organism evidence="10 11">
    <name type="scientific">Peronospora matthiolae</name>
    <dbReference type="NCBI Taxonomy" id="2874970"/>
    <lineage>
        <taxon>Eukaryota</taxon>
        <taxon>Sar</taxon>
        <taxon>Stramenopiles</taxon>
        <taxon>Oomycota</taxon>
        <taxon>Peronosporomycetes</taxon>
        <taxon>Peronosporales</taxon>
        <taxon>Peronosporaceae</taxon>
        <taxon>Peronospora</taxon>
    </lineage>
</organism>
<dbReference type="PANTHER" id="PTHR23137:SF36">
    <property type="entry name" value="VESICLE TRANSPORT PROTEIN SFT2C"/>
    <property type="match status" value="1"/>
</dbReference>
<evidence type="ECO:0000256" key="8">
    <source>
        <dbReference type="RuleBase" id="RU363111"/>
    </source>
</evidence>
<evidence type="ECO:0000256" key="4">
    <source>
        <dbReference type="ARBA" id="ARBA00022927"/>
    </source>
</evidence>
<comment type="subcellular location">
    <subcellularLocation>
        <location evidence="1 8">Membrane</location>
        <topology evidence="1 8">Multi-pass membrane protein</topology>
    </subcellularLocation>
</comment>
<dbReference type="GO" id="GO:0015031">
    <property type="term" value="P:protein transport"/>
    <property type="evidence" value="ECO:0007669"/>
    <property type="project" value="UniProtKB-KW"/>
</dbReference>
<keyword evidence="5 8" id="KW-1133">Transmembrane helix</keyword>
<comment type="function">
    <text evidence="8">May be involved in fusion of retrograde transport vesicles derived from an endocytic compartment with the Golgi complex.</text>
</comment>
<dbReference type="GO" id="GO:0005737">
    <property type="term" value="C:cytoplasm"/>
    <property type="evidence" value="ECO:0007669"/>
    <property type="project" value="UniProtKB-ARBA"/>
</dbReference>
<evidence type="ECO:0000313" key="11">
    <source>
        <dbReference type="Proteomes" id="UP001162060"/>
    </source>
</evidence>
<reference evidence="10" key="1">
    <citation type="submission" date="2024-01" db="EMBL/GenBank/DDBJ databases">
        <authorList>
            <person name="Webb A."/>
        </authorList>
    </citation>
    <scope>NUCLEOTIDE SEQUENCE</scope>
    <source>
        <strain evidence="10">Pm1</strain>
    </source>
</reference>
<evidence type="ECO:0000256" key="3">
    <source>
        <dbReference type="ARBA" id="ARBA00022692"/>
    </source>
</evidence>
<keyword evidence="3 8" id="KW-0812">Transmembrane</keyword>
<dbReference type="Proteomes" id="UP001162060">
    <property type="component" value="Unassembled WGS sequence"/>
</dbReference>
<feature type="region of interest" description="Disordered" evidence="9">
    <location>
        <begin position="28"/>
        <end position="47"/>
    </location>
</feature>